<dbReference type="Gene3D" id="3.40.50.1820">
    <property type="entry name" value="alpha/beta hydrolase"/>
    <property type="match status" value="1"/>
</dbReference>
<feature type="domain" description="Carboxylesterase type B" evidence="2">
    <location>
        <begin position="31"/>
        <end position="567"/>
    </location>
</feature>
<dbReference type="EMBL" id="WVTA01000014">
    <property type="protein sequence ID" value="KAK3202518.1"/>
    <property type="molecule type" value="Genomic_DNA"/>
</dbReference>
<dbReference type="InterPro" id="IPR019819">
    <property type="entry name" value="Carboxylesterase_B_CS"/>
</dbReference>
<dbReference type="PROSITE" id="PS00941">
    <property type="entry name" value="CARBOXYLESTERASE_B_2"/>
    <property type="match status" value="1"/>
</dbReference>
<dbReference type="Pfam" id="PF00135">
    <property type="entry name" value="COesterase"/>
    <property type="match status" value="1"/>
</dbReference>
<keyword evidence="4" id="KW-1185">Reference proteome</keyword>
<dbReference type="Proteomes" id="UP001280581">
    <property type="component" value="Unassembled WGS sequence"/>
</dbReference>
<proteinExistence type="predicted"/>
<dbReference type="InterPro" id="IPR029058">
    <property type="entry name" value="AB_hydrolase_fold"/>
</dbReference>
<dbReference type="InterPro" id="IPR002018">
    <property type="entry name" value="CarbesteraseB"/>
</dbReference>
<name>A0AAN6LQE5_9PLEO</name>
<comment type="caution">
    <text evidence="3">The sequence shown here is derived from an EMBL/GenBank/DDBJ whole genome shotgun (WGS) entry which is preliminary data.</text>
</comment>
<evidence type="ECO:0000313" key="3">
    <source>
        <dbReference type="EMBL" id="KAK3202518.1"/>
    </source>
</evidence>
<evidence type="ECO:0000256" key="1">
    <source>
        <dbReference type="SAM" id="SignalP"/>
    </source>
</evidence>
<accession>A0AAN6LQE5</accession>
<sequence length="600" mass="67349">MISQILSLLLASAALPVEAASHRPKYNEPAPKLKLPWGTWEGKPYDEDGETTVFKNVRFGQAPTGPLRFAAPKYPEPIDDANEIQDSAYGPKCIQAKAKANVTYEPIGIGEENEDCLFLDVYVPTWALEESDTEPLPVVVWIFGGAYIFGAKDAQFTLKDGTFNAYDGQGIRQAAQSNLIWVTGNYRLGAFGFLAGETMEKKAQPNAGLHDQRLLLDWVQKYIGQVKGDKDTVNVWGLSAGAGSILHHMTAYGGKKQKAPLFHRAAMWSTAFQWAYDRKGALDETFKRFAKKVNCGPSGTLDCLRKVSTADLGEANQNEISEQLELGLFPFGPAVDGDLVPELPANLLKQGKHVNCSSIVMSHDFDEVTLFVAKWVKTKEDFTKFVALAFPGDKYANVRERIEEQYPAKSFDFNQNDRMRRVLRDSTFVCNKRQIYNAFHNTSEVYTARYEIPPAQHGFDLFAIVWNSDVEIRDLLKHAFLPEWMLDVFESIWRSLASRYHIYFAGHALSGNPNYLNSRGLQWEKTEDDGEEFTNSLRIGLQYVGNNHPLYNIGRDQQSSTENCAFWDEVAAEISKIDAKDVSSFVGFRDQSDGVASFEL</sequence>
<protein>
    <recommendedName>
        <fullName evidence="2">Carboxylesterase type B domain-containing protein</fullName>
    </recommendedName>
</protein>
<reference evidence="3 4" key="1">
    <citation type="submission" date="2021-02" db="EMBL/GenBank/DDBJ databases">
        <title>Genome assembly of Pseudopithomyces chartarum.</title>
        <authorList>
            <person name="Jauregui R."/>
            <person name="Singh J."/>
            <person name="Voisey C."/>
        </authorList>
    </citation>
    <scope>NUCLEOTIDE SEQUENCE [LARGE SCALE GENOMIC DNA]</scope>
    <source>
        <strain evidence="3 4">AGR01</strain>
    </source>
</reference>
<feature type="signal peptide" evidence="1">
    <location>
        <begin position="1"/>
        <end position="19"/>
    </location>
</feature>
<feature type="chain" id="PRO_5043038445" description="Carboxylesterase type B domain-containing protein" evidence="1">
    <location>
        <begin position="20"/>
        <end position="600"/>
    </location>
</feature>
<dbReference type="PANTHER" id="PTHR11559">
    <property type="entry name" value="CARBOXYLESTERASE"/>
    <property type="match status" value="1"/>
</dbReference>
<keyword evidence="1" id="KW-0732">Signal</keyword>
<gene>
    <name evidence="3" type="ORF">GRF29_161g1567754</name>
</gene>
<evidence type="ECO:0000259" key="2">
    <source>
        <dbReference type="Pfam" id="PF00135"/>
    </source>
</evidence>
<dbReference type="InterPro" id="IPR050309">
    <property type="entry name" value="Type-B_Carboxylest/Lipase"/>
</dbReference>
<dbReference type="AlphaFoldDB" id="A0AAN6LQE5"/>
<evidence type="ECO:0000313" key="4">
    <source>
        <dbReference type="Proteomes" id="UP001280581"/>
    </source>
</evidence>
<dbReference type="SUPFAM" id="SSF53474">
    <property type="entry name" value="alpha/beta-Hydrolases"/>
    <property type="match status" value="1"/>
</dbReference>
<organism evidence="3 4">
    <name type="scientific">Pseudopithomyces chartarum</name>
    <dbReference type="NCBI Taxonomy" id="1892770"/>
    <lineage>
        <taxon>Eukaryota</taxon>
        <taxon>Fungi</taxon>
        <taxon>Dikarya</taxon>
        <taxon>Ascomycota</taxon>
        <taxon>Pezizomycotina</taxon>
        <taxon>Dothideomycetes</taxon>
        <taxon>Pleosporomycetidae</taxon>
        <taxon>Pleosporales</taxon>
        <taxon>Massarineae</taxon>
        <taxon>Didymosphaeriaceae</taxon>
        <taxon>Pseudopithomyces</taxon>
    </lineage>
</organism>